<keyword evidence="4" id="KW-0238">DNA-binding</keyword>
<dbReference type="InterPro" id="IPR007627">
    <property type="entry name" value="RNA_pol_sigma70_r2"/>
</dbReference>
<reference evidence="8 9" key="1">
    <citation type="submission" date="2019-06" db="EMBL/GenBank/DDBJ databases">
        <title>Sequencing the genomes of 1000 actinobacteria strains.</title>
        <authorList>
            <person name="Klenk H.-P."/>
        </authorList>
    </citation>
    <scope>NUCLEOTIDE SEQUENCE [LARGE SCALE GENOMIC DNA]</scope>
    <source>
        <strain evidence="8 9">DSM 103495</strain>
    </source>
</reference>
<dbReference type="SUPFAM" id="SSF88946">
    <property type="entry name" value="Sigma2 domain of RNA polymerase sigma factors"/>
    <property type="match status" value="1"/>
</dbReference>
<evidence type="ECO:0000259" key="6">
    <source>
        <dbReference type="Pfam" id="PF04542"/>
    </source>
</evidence>
<dbReference type="PANTHER" id="PTHR43133">
    <property type="entry name" value="RNA POLYMERASE ECF-TYPE SIGMA FACTO"/>
    <property type="match status" value="1"/>
</dbReference>
<dbReference type="InterPro" id="IPR013325">
    <property type="entry name" value="RNA_pol_sigma_r2"/>
</dbReference>
<dbReference type="InterPro" id="IPR013249">
    <property type="entry name" value="RNA_pol_sigma70_r4_t2"/>
</dbReference>
<dbReference type="NCBIfam" id="TIGR02937">
    <property type="entry name" value="sigma70-ECF"/>
    <property type="match status" value="1"/>
</dbReference>
<dbReference type="OrthoDB" id="3608473at2"/>
<dbReference type="Proteomes" id="UP000316331">
    <property type="component" value="Unassembled WGS sequence"/>
</dbReference>
<evidence type="ECO:0000259" key="7">
    <source>
        <dbReference type="Pfam" id="PF08281"/>
    </source>
</evidence>
<evidence type="ECO:0000313" key="9">
    <source>
        <dbReference type="Proteomes" id="UP000316331"/>
    </source>
</evidence>
<dbReference type="InterPro" id="IPR013324">
    <property type="entry name" value="RNA_pol_sigma_r3/r4-like"/>
</dbReference>
<keyword evidence="5" id="KW-0804">Transcription</keyword>
<dbReference type="Pfam" id="PF08281">
    <property type="entry name" value="Sigma70_r4_2"/>
    <property type="match status" value="1"/>
</dbReference>
<keyword evidence="9" id="KW-1185">Reference proteome</keyword>
<dbReference type="AlphaFoldDB" id="A0A543F865"/>
<comment type="caution">
    <text evidence="8">The sequence shown here is derived from an EMBL/GenBank/DDBJ whole genome shotgun (WGS) entry which is preliminary data.</text>
</comment>
<dbReference type="GO" id="GO:0016987">
    <property type="term" value="F:sigma factor activity"/>
    <property type="evidence" value="ECO:0007669"/>
    <property type="project" value="UniProtKB-KW"/>
</dbReference>
<organism evidence="8 9">
    <name type="scientific">Nocardia bhagyanarayanae</name>
    <dbReference type="NCBI Taxonomy" id="1215925"/>
    <lineage>
        <taxon>Bacteria</taxon>
        <taxon>Bacillati</taxon>
        <taxon>Actinomycetota</taxon>
        <taxon>Actinomycetes</taxon>
        <taxon>Mycobacteriales</taxon>
        <taxon>Nocardiaceae</taxon>
        <taxon>Nocardia</taxon>
    </lineage>
</organism>
<evidence type="ECO:0000256" key="3">
    <source>
        <dbReference type="ARBA" id="ARBA00023082"/>
    </source>
</evidence>
<sequence>MTDGHDNPSGQLQPAATSRPVYGPLELEALAFSDFYRKTLPQLVVFLEQHGARRADAAEIAQETMEKAWRKWSTIDRPRSWVFTVGGRELTRRISRLEEDPVAEVSDRSALLIGHLEYDAAERRLDFLQALVRLPPRQRQVMAWSFAEHTPIQIAEILQISPEAVRANLMKARRTIATDLDASEE</sequence>
<name>A0A543F865_9NOCA</name>
<evidence type="ECO:0000256" key="2">
    <source>
        <dbReference type="ARBA" id="ARBA00023015"/>
    </source>
</evidence>
<keyword evidence="2" id="KW-0805">Transcription regulation</keyword>
<dbReference type="SUPFAM" id="SSF88659">
    <property type="entry name" value="Sigma3 and sigma4 domains of RNA polymerase sigma factors"/>
    <property type="match status" value="1"/>
</dbReference>
<dbReference type="InterPro" id="IPR014284">
    <property type="entry name" value="RNA_pol_sigma-70_dom"/>
</dbReference>
<evidence type="ECO:0000256" key="4">
    <source>
        <dbReference type="ARBA" id="ARBA00023125"/>
    </source>
</evidence>
<accession>A0A543F865</accession>
<dbReference type="Gene3D" id="1.10.1740.10">
    <property type="match status" value="1"/>
</dbReference>
<keyword evidence="3" id="KW-0731">Sigma factor</keyword>
<feature type="domain" description="RNA polymerase sigma factor 70 region 4 type 2" evidence="7">
    <location>
        <begin position="125"/>
        <end position="175"/>
    </location>
</feature>
<dbReference type="EMBL" id="VFPG01000001">
    <property type="protein sequence ID" value="TQM30001.1"/>
    <property type="molecule type" value="Genomic_DNA"/>
</dbReference>
<evidence type="ECO:0000256" key="5">
    <source>
        <dbReference type="ARBA" id="ARBA00023163"/>
    </source>
</evidence>
<dbReference type="PANTHER" id="PTHR43133:SF8">
    <property type="entry name" value="RNA POLYMERASE SIGMA FACTOR HI_1459-RELATED"/>
    <property type="match status" value="1"/>
</dbReference>
<dbReference type="Pfam" id="PF04542">
    <property type="entry name" value="Sigma70_r2"/>
    <property type="match status" value="1"/>
</dbReference>
<protein>
    <submittedName>
        <fullName evidence="8">RNA polymerase sigma-70 factor (ECF subfamily)</fullName>
    </submittedName>
</protein>
<proteinExistence type="inferred from homology"/>
<comment type="similarity">
    <text evidence="1">Belongs to the sigma-70 factor family. ECF subfamily.</text>
</comment>
<dbReference type="GO" id="GO:0003677">
    <property type="term" value="F:DNA binding"/>
    <property type="evidence" value="ECO:0007669"/>
    <property type="project" value="UniProtKB-KW"/>
</dbReference>
<dbReference type="GO" id="GO:0006352">
    <property type="term" value="P:DNA-templated transcription initiation"/>
    <property type="evidence" value="ECO:0007669"/>
    <property type="project" value="InterPro"/>
</dbReference>
<dbReference type="InterPro" id="IPR036388">
    <property type="entry name" value="WH-like_DNA-bd_sf"/>
</dbReference>
<gene>
    <name evidence="8" type="ORF">FB390_1617</name>
</gene>
<dbReference type="InterPro" id="IPR039425">
    <property type="entry name" value="RNA_pol_sigma-70-like"/>
</dbReference>
<evidence type="ECO:0000313" key="8">
    <source>
        <dbReference type="EMBL" id="TQM30001.1"/>
    </source>
</evidence>
<dbReference type="RefSeq" id="WP_141808370.1">
    <property type="nucleotide sequence ID" value="NZ_VFPG01000001.1"/>
</dbReference>
<feature type="domain" description="RNA polymerase sigma-70 region 2" evidence="6">
    <location>
        <begin position="35"/>
        <end position="96"/>
    </location>
</feature>
<dbReference type="Gene3D" id="1.10.10.10">
    <property type="entry name" value="Winged helix-like DNA-binding domain superfamily/Winged helix DNA-binding domain"/>
    <property type="match status" value="1"/>
</dbReference>
<evidence type="ECO:0000256" key="1">
    <source>
        <dbReference type="ARBA" id="ARBA00010641"/>
    </source>
</evidence>